<evidence type="ECO:0000256" key="3">
    <source>
        <dbReference type="SAM" id="SignalP"/>
    </source>
</evidence>
<keyword evidence="2" id="KW-0812">Transmembrane</keyword>
<name>A0ABY9M774_9BURK</name>
<evidence type="ECO:0000313" key="4">
    <source>
        <dbReference type="EMBL" id="WMD22048.1"/>
    </source>
</evidence>
<dbReference type="PANTHER" id="PTHR40940:SF1">
    <property type="entry name" value="PROTEIN BATD"/>
    <property type="match status" value="1"/>
</dbReference>
<accession>A0ABY9M774</accession>
<dbReference type="RefSeq" id="WP_306946475.1">
    <property type="nucleotide sequence ID" value="NZ_CP132976.1"/>
</dbReference>
<reference evidence="4 5" key="1">
    <citation type="submission" date="2023-08" db="EMBL/GenBank/DDBJ databases">
        <title>Achromobacter seleniivolatilans sp. nov., isolated from seleniferous soil.</title>
        <authorList>
            <person name="Zhang S."/>
            <person name="Li K."/>
            <person name="Peng J."/>
            <person name="Zhao Q."/>
            <person name="Wang H."/>
            <person name="Guo Y."/>
        </authorList>
    </citation>
    <scope>NUCLEOTIDE SEQUENCE [LARGE SCALE GENOMIC DNA]</scope>
    <source>
        <strain evidence="4 5">R39</strain>
    </source>
</reference>
<evidence type="ECO:0000256" key="2">
    <source>
        <dbReference type="SAM" id="Phobius"/>
    </source>
</evidence>
<feature type="transmembrane region" description="Helical" evidence="2">
    <location>
        <begin position="313"/>
        <end position="332"/>
    </location>
</feature>
<gene>
    <name evidence="4" type="ORF">RAS12_06640</name>
</gene>
<keyword evidence="2" id="KW-1133">Transmembrane helix</keyword>
<dbReference type="PANTHER" id="PTHR40940">
    <property type="entry name" value="PROTEIN BATD-RELATED"/>
    <property type="match status" value="1"/>
</dbReference>
<feature type="region of interest" description="Disordered" evidence="1">
    <location>
        <begin position="442"/>
        <end position="470"/>
    </location>
</feature>
<keyword evidence="2" id="KW-0472">Membrane</keyword>
<protein>
    <recommendedName>
        <fullName evidence="6">Protein BatD</fullName>
    </recommendedName>
</protein>
<dbReference type="EMBL" id="CP132976">
    <property type="protein sequence ID" value="WMD22048.1"/>
    <property type="molecule type" value="Genomic_DNA"/>
</dbReference>
<evidence type="ECO:0000313" key="5">
    <source>
        <dbReference type="Proteomes" id="UP001234798"/>
    </source>
</evidence>
<organism evidence="4 5">
    <name type="scientific">Achromobacter seleniivolatilans</name>
    <dbReference type="NCBI Taxonomy" id="3047478"/>
    <lineage>
        <taxon>Bacteria</taxon>
        <taxon>Pseudomonadati</taxon>
        <taxon>Pseudomonadota</taxon>
        <taxon>Betaproteobacteria</taxon>
        <taxon>Burkholderiales</taxon>
        <taxon>Alcaligenaceae</taxon>
        <taxon>Achromobacter</taxon>
    </lineage>
</organism>
<feature type="signal peptide" evidence="3">
    <location>
        <begin position="1"/>
        <end position="34"/>
    </location>
</feature>
<evidence type="ECO:0008006" key="6">
    <source>
        <dbReference type="Google" id="ProtNLM"/>
    </source>
</evidence>
<sequence length="470" mass="50456">MTRFVLPADLQRRVCQHFFVRLLACLLMTTPVWAQSPAPGPQLHVAASLSAGQKLTVGATATLNVDVLTSTWFTEPPQISGLNIPGALVSGPVGDATILRDNINGVAYSGLRYSYLISPTAAGPLRVPALTITAKAGQATAPLTAQTVELSLQAIGPPDSAAGHRLAASAVQVSQQIQFSAQPPAVGDHISRVITVQAQGAQAMLIPPPAIPAVPGLKSYPAEPVLTQLSGSRGEFLGGQRVDRLDYVVERPGAYELPAVEIRWWNLTTNQEASTTLPAQRFDAKAGVAYQAPFSVEQDLRDMGRQVQVRVPGGWLALGAALVLAALTIWLGRPWWRRAMAGLRGYAQAQRERWRASEPYAARELRRSLNHPQGRLDALYRWLRRSRGAASVAQATAGISIELQQAGAIALRDCYGVAPDSVRGFQTLRQAVPQWRRAFRAGGKRSQTHRLLPLNPSDANRGTGPTGSSI</sequence>
<feature type="chain" id="PRO_5045623543" description="Protein BatD" evidence="3">
    <location>
        <begin position="35"/>
        <end position="470"/>
    </location>
</feature>
<dbReference type="Proteomes" id="UP001234798">
    <property type="component" value="Chromosome"/>
</dbReference>
<evidence type="ECO:0000256" key="1">
    <source>
        <dbReference type="SAM" id="MobiDB-lite"/>
    </source>
</evidence>
<proteinExistence type="predicted"/>
<keyword evidence="5" id="KW-1185">Reference proteome</keyword>
<dbReference type="InterPro" id="IPR025738">
    <property type="entry name" value="BatD"/>
</dbReference>
<keyword evidence="3" id="KW-0732">Signal</keyword>